<name>A0ABT3J9T7_9RHOB</name>
<reference evidence="7 8" key="1">
    <citation type="submission" date="2022-10" db="EMBL/GenBank/DDBJ databases">
        <title>Defluviimonas sp. CAU 1641 isolated from mud.</title>
        <authorList>
            <person name="Kim W."/>
        </authorList>
    </citation>
    <scope>NUCLEOTIDE SEQUENCE [LARGE SCALE GENOMIC DNA]</scope>
    <source>
        <strain evidence="7 8">CAU 1641</strain>
    </source>
</reference>
<evidence type="ECO:0000256" key="6">
    <source>
        <dbReference type="PIRNR" id="PIRNR018267"/>
    </source>
</evidence>
<dbReference type="Pfam" id="PF03852">
    <property type="entry name" value="Vsr"/>
    <property type="match status" value="1"/>
</dbReference>
<keyword evidence="5 6" id="KW-0234">DNA repair</keyword>
<evidence type="ECO:0000256" key="5">
    <source>
        <dbReference type="ARBA" id="ARBA00023204"/>
    </source>
</evidence>
<keyword evidence="1 6" id="KW-0540">Nuclease</keyword>
<dbReference type="InterPro" id="IPR004603">
    <property type="entry name" value="DNA_mismatch_endonuc_vsr"/>
</dbReference>
<gene>
    <name evidence="7" type="ORF">OM960_22100</name>
</gene>
<evidence type="ECO:0000256" key="3">
    <source>
        <dbReference type="ARBA" id="ARBA00022763"/>
    </source>
</evidence>
<comment type="function">
    <text evidence="6">May nick specific sequences that contain T:G mispairs resulting from m5C-deamination.</text>
</comment>
<organism evidence="7 8">
    <name type="scientific">Defluviimonas salinarum</name>
    <dbReference type="NCBI Taxonomy" id="2992147"/>
    <lineage>
        <taxon>Bacteria</taxon>
        <taxon>Pseudomonadati</taxon>
        <taxon>Pseudomonadota</taxon>
        <taxon>Alphaproteobacteria</taxon>
        <taxon>Rhodobacterales</taxon>
        <taxon>Paracoccaceae</taxon>
        <taxon>Albidovulum</taxon>
    </lineage>
</organism>
<dbReference type="NCBIfam" id="TIGR00632">
    <property type="entry name" value="vsr"/>
    <property type="match status" value="1"/>
</dbReference>
<accession>A0ABT3J9T7</accession>
<evidence type="ECO:0000313" key="7">
    <source>
        <dbReference type="EMBL" id="MCW3784225.1"/>
    </source>
</evidence>
<evidence type="ECO:0000313" key="8">
    <source>
        <dbReference type="Proteomes" id="UP001207582"/>
    </source>
</evidence>
<dbReference type="Gene3D" id="3.40.960.10">
    <property type="entry name" value="VSR Endonuclease"/>
    <property type="match status" value="1"/>
</dbReference>
<comment type="similarity">
    <text evidence="6">Belongs to the vsr family.</text>
</comment>
<keyword evidence="4 6" id="KW-0378">Hydrolase</keyword>
<keyword evidence="3 6" id="KW-0227">DNA damage</keyword>
<keyword evidence="8" id="KW-1185">Reference proteome</keyword>
<comment type="caution">
    <text evidence="7">The sequence shown here is derived from an EMBL/GenBank/DDBJ whole genome shotgun (WGS) entry which is preliminary data.</text>
</comment>
<evidence type="ECO:0000256" key="4">
    <source>
        <dbReference type="ARBA" id="ARBA00022801"/>
    </source>
</evidence>
<dbReference type="InterPro" id="IPR011335">
    <property type="entry name" value="Restrct_endonuc-II-like"/>
</dbReference>
<dbReference type="PIRSF" id="PIRSF018267">
    <property type="entry name" value="VSR_endonuc"/>
    <property type="match status" value="1"/>
</dbReference>
<dbReference type="RefSeq" id="WP_264773495.1">
    <property type="nucleotide sequence ID" value="NZ_JAPDOG010000035.1"/>
</dbReference>
<dbReference type="GO" id="GO:0004519">
    <property type="term" value="F:endonuclease activity"/>
    <property type="evidence" value="ECO:0007669"/>
    <property type="project" value="UniProtKB-KW"/>
</dbReference>
<dbReference type="EC" id="3.1.-.-" evidence="6"/>
<protein>
    <recommendedName>
        <fullName evidence="6">Very short patch repair endonuclease</fullName>
        <ecNumber evidence="6">3.1.-.-</ecNumber>
    </recommendedName>
</protein>
<dbReference type="SUPFAM" id="SSF52980">
    <property type="entry name" value="Restriction endonuclease-like"/>
    <property type="match status" value="1"/>
</dbReference>
<proteinExistence type="inferred from homology"/>
<evidence type="ECO:0000256" key="1">
    <source>
        <dbReference type="ARBA" id="ARBA00022722"/>
    </source>
</evidence>
<evidence type="ECO:0000256" key="2">
    <source>
        <dbReference type="ARBA" id="ARBA00022759"/>
    </source>
</evidence>
<dbReference type="Proteomes" id="UP001207582">
    <property type="component" value="Unassembled WGS sequence"/>
</dbReference>
<dbReference type="EMBL" id="JAPDOG010000035">
    <property type="protein sequence ID" value="MCW3784225.1"/>
    <property type="molecule type" value="Genomic_DNA"/>
</dbReference>
<sequence>MAAIRRADTRPEVIIRRGLHARGLRFRLHDKKLPGRPDLVFARFRVALFVNGCFWHGHDCPLFRWPATRTDFWKTKIMGNVARDLRNDAQLSALGWRIGVVWECAVKGPGRQRTEQMLDELAAAIRGTAAVFGFQGLLSGTDRVVRAAD</sequence>
<dbReference type="CDD" id="cd00221">
    <property type="entry name" value="Vsr"/>
    <property type="match status" value="1"/>
</dbReference>
<keyword evidence="2 6" id="KW-0255">Endonuclease</keyword>